<dbReference type="AlphaFoldDB" id="G7YD81"/>
<evidence type="ECO:0000313" key="1">
    <source>
        <dbReference type="EMBL" id="GAA50915.1"/>
    </source>
</evidence>
<keyword evidence="2" id="KW-1185">Reference proteome</keyword>
<dbReference type="EMBL" id="DF143092">
    <property type="protein sequence ID" value="GAA50915.1"/>
    <property type="molecule type" value="Genomic_DNA"/>
</dbReference>
<accession>G7YD81</accession>
<name>G7YD81_CLOSI</name>
<reference key="2">
    <citation type="submission" date="2011-10" db="EMBL/GenBank/DDBJ databases">
        <title>The genome and transcriptome sequence of Clonorchis sinensis provide insights into the carcinogenic liver fluke.</title>
        <authorList>
            <person name="Wang X."/>
            <person name="Huang Y."/>
            <person name="Chen W."/>
            <person name="Liu H."/>
            <person name="Guo L."/>
            <person name="Chen Y."/>
            <person name="Luo F."/>
            <person name="Zhou W."/>
            <person name="Sun J."/>
            <person name="Mao Q."/>
            <person name="Liang P."/>
            <person name="Zhou C."/>
            <person name="Tian Y."/>
            <person name="Men J."/>
            <person name="Lv X."/>
            <person name="Huang L."/>
            <person name="Zhou J."/>
            <person name="Hu Y."/>
            <person name="Li R."/>
            <person name="Zhang F."/>
            <person name="Lei H."/>
            <person name="Li X."/>
            <person name="Hu X."/>
            <person name="Liang C."/>
            <person name="Xu J."/>
            <person name="Wu Z."/>
            <person name="Yu X."/>
        </authorList>
    </citation>
    <scope>NUCLEOTIDE SEQUENCE</scope>
    <source>
        <strain>Henan</strain>
    </source>
</reference>
<protein>
    <submittedName>
        <fullName evidence="1">Uncharacterized protein</fullName>
    </submittedName>
</protein>
<dbReference type="Proteomes" id="UP000008909">
    <property type="component" value="Unassembled WGS sequence"/>
</dbReference>
<proteinExistence type="predicted"/>
<sequence length="295" mass="32847">MVLRTTSHGFCQATGYQYRDAEMGCEDLRVRIIQRFIFASPMRRASSYFRLLYCTQGAFTLIKAPRMMPQRVYSGGRFAAALTEVVQQSAWAQHVAASTKYRTCPPNGCRRRKAVIVGLTAFSACRKRVQRAATKMIADLQSMGYGARLVALGRFPPEYCQLRGDLTVTFALLEQGLANRFFAVDPADTRRRHVAAWNNLPPTVAHAISNIQFKARLDAFMRIIALTSLLFCAENVKNSATPFFVGAFQVGRRKLYDANGTLAFEVDGLASLTCVRPAGSPRENELSRKISALLI</sequence>
<evidence type="ECO:0000313" key="2">
    <source>
        <dbReference type="Proteomes" id="UP000008909"/>
    </source>
</evidence>
<reference evidence="1" key="1">
    <citation type="journal article" date="2011" name="Genome Biol.">
        <title>The draft genome of the carcinogenic human liver fluke Clonorchis sinensis.</title>
        <authorList>
            <person name="Wang X."/>
            <person name="Chen W."/>
            <person name="Huang Y."/>
            <person name="Sun J."/>
            <person name="Men J."/>
            <person name="Liu H."/>
            <person name="Luo F."/>
            <person name="Guo L."/>
            <person name="Lv X."/>
            <person name="Deng C."/>
            <person name="Zhou C."/>
            <person name="Fan Y."/>
            <person name="Li X."/>
            <person name="Huang L."/>
            <person name="Hu Y."/>
            <person name="Liang C."/>
            <person name="Hu X."/>
            <person name="Xu J."/>
            <person name="Yu X."/>
        </authorList>
    </citation>
    <scope>NUCLEOTIDE SEQUENCE [LARGE SCALE GENOMIC DNA]</scope>
    <source>
        <strain evidence="1">Henan</strain>
    </source>
</reference>
<organism evidence="1 2">
    <name type="scientific">Clonorchis sinensis</name>
    <name type="common">Chinese liver fluke</name>
    <dbReference type="NCBI Taxonomy" id="79923"/>
    <lineage>
        <taxon>Eukaryota</taxon>
        <taxon>Metazoa</taxon>
        <taxon>Spiralia</taxon>
        <taxon>Lophotrochozoa</taxon>
        <taxon>Platyhelminthes</taxon>
        <taxon>Trematoda</taxon>
        <taxon>Digenea</taxon>
        <taxon>Opisthorchiida</taxon>
        <taxon>Opisthorchiata</taxon>
        <taxon>Opisthorchiidae</taxon>
        <taxon>Clonorchis</taxon>
    </lineage>
</organism>
<gene>
    <name evidence="1" type="ORF">CLF_105219</name>
</gene>